<evidence type="ECO:0000313" key="9">
    <source>
        <dbReference type="Proteomes" id="UP000283509"/>
    </source>
</evidence>
<dbReference type="PRINTS" id="PR00452">
    <property type="entry name" value="SH3DOMAIN"/>
</dbReference>
<dbReference type="GO" id="GO:0048468">
    <property type="term" value="P:cell development"/>
    <property type="evidence" value="ECO:0007669"/>
    <property type="project" value="UniProtKB-ARBA"/>
</dbReference>
<protein>
    <submittedName>
        <fullName evidence="8">Protein E(Sev)2B</fullName>
    </submittedName>
</protein>
<evidence type="ECO:0000256" key="5">
    <source>
        <dbReference type="SAM" id="MobiDB-lite"/>
    </source>
</evidence>
<gene>
    <name evidence="8" type="ORF">C7M84_014523</name>
</gene>
<keyword evidence="1 4" id="KW-0728">SH3 domain</keyword>
<dbReference type="InterPro" id="IPR036860">
    <property type="entry name" value="SH2_dom_sf"/>
</dbReference>
<organism evidence="8 9">
    <name type="scientific">Penaeus vannamei</name>
    <name type="common">Whiteleg shrimp</name>
    <name type="synonym">Litopenaeus vannamei</name>
    <dbReference type="NCBI Taxonomy" id="6689"/>
    <lineage>
        <taxon>Eukaryota</taxon>
        <taxon>Metazoa</taxon>
        <taxon>Ecdysozoa</taxon>
        <taxon>Arthropoda</taxon>
        <taxon>Crustacea</taxon>
        <taxon>Multicrustacea</taxon>
        <taxon>Malacostraca</taxon>
        <taxon>Eumalacostraca</taxon>
        <taxon>Eucarida</taxon>
        <taxon>Decapoda</taxon>
        <taxon>Dendrobranchiata</taxon>
        <taxon>Penaeoidea</taxon>
        <taxon>Penaeidae</taxon>
        <taxon>Penaeus</taxon>
    </lineage>
</organism>
<sequence length="356" mass="39196">MSPFHSFFSLSSHLLSFPLLPFLSSLSLLSLSLIFSHVSSSILSFLFVITSFLFSSTQTGDPTPPNPPLPPSPSLIPLSSSPPSPLSLPLFPLAPSPSPQPPHPPPPTPPPFPSPSLHPPSPLLPSSLPIPLHSSTPFSLSFPSFPLSRSLPFPFPPLFLSLLPHTPTPLFRCHNQLPPKRNPNPVFSFLAKIFPSFLRLAGQEETVFEMLRRLEGEFCVFSPFDTGIKGVSRCVRSKGTDFTMEAIAKHDFNATAEDELSFRKGQILKVLNMEDDMNWFRAELDGREGLIPSNYIEMKSHDWYYGRITRADAEKLLLNKHEGAFLIRVSESSPGDFSLSVNVASDANVNPQSSQG</sequence>
<evidence type="ECO:0000259" key="6">
    <source>
        <dbReference type="PROSITE" id="PS50001"/>
    </source>
</evidence>
<dbReference type="CDD" id="cd11804">
    <property type="entry name" value="SH3_GRB2_like_N"/>
    <property type="match status" value="1"/>
</dbReference>
<proteinExistence type="predicted"/>
<evidence type="ECO:0000256" key="1">
    <source>
        <dbReference type="ARBA" id="ARBA00022443"/>
    </source>
</evidence>
<dbReference type="InterPro" id="IPR001452">
    <property type="entry name" value="SH3_domain"/>
</dbReference>
<feature type="domain" description="SH2" evidence="6">
    <location>
        <begin position="303"/>
        <end position="341"/>
    </location>
</feature>
<name>A0A3R7M533_PENVA</name>
<dbReference type="PRINTS" id="PR00401">
    <property type="entry name" value="SH2DOMAIN"/>
</dbReference>
<keyword evidence="9" id="KW-1185">Reference proteome</keyword>
<dbReference type="AlphaFoldDB" id="A0A3R7M533"/>
<feature type="region of interest" description="Disordered" evidence="5">
    <location>
        <begin position="59"/>
        <end position="118"/>
    </location>
</feature>
<accession>A0A3R7M533</accession>
<evidence type="ECO:0000313" key="8">
    <source>
        <dbReference type="EMBL" id="ROT67392.1"/>
    </source>
</evidence>
<dbReference type="Gene3D" id="2.30.30.40">
    <property type="entry name" value="SH3 Domains"/>
    <property type="match status" value="1"/>
</dbReference>
<evidence type="ECO:0000256" key="3">
    <source>
        <dbReference type="PROSITE-ProRule" id="PRU00191"/>
    </source>
</evidence>
<dbReference type="InterPro" id="IPR036028">
    <property type="entry name" value="SH3-like_dom_sf"/>
</dbReference>
<evidence type="ECO:0000256" key="4">
    <source>
        <dbReference type="PROSITE-ProRule" id="PRU00192"/>
    </source>
</evidence>
<feature type="domain" description="SH3" evidence="7">
    <location>
        <begin position="241"/>
        <end position="301"/>
    </location>
</feature>
<dbReference type="STRING" id="6689.A0A3R7M533"/>
<dbReference type="Gene3D" id="3.30.505.10">
    <property type="entry name" value="SH2 domain"/>
    <property type="match status" value="1"/>
</dbReference>
<dbReference type="SMART" id="SM00326">
    <property type="entry name" value="SH3"/>
    <property type="match status" value="1"/>
</dbReference>
<dbReference type="Pfam" id="PF00017">
    <property type="entry name" value="SH2"/>
    <property type="match status" value="1"/>
</dbReference>
<dbReference type="PANTHER" id="PTHR46037">
    <property type="entry name" value="PROTEIN ENHANCER OF SEVENLESS 2B"/>
    <property type="match status" value="1"/>
</dbReference>
<evidence type="ECO:0000259" key="7">
    <source>
        <dbReference type="PROSITE" id="PS50002"/>
    </source>
</evidence>
<feature type="non-terminal residue" evidence="8">
    <location>
        <position position="356"/>
    </location>
</feature>
<dbReference type="EMBL" id="QCYY01002814">
    <property type="protein sequence ID" value="ROT67392.1"/>
    <property type="molecule type" value="Genomic_DNA"/>
</dbReference>
<feature type="compositionally biased region" description="Pro residues" evidence="5">
    <location>
        <begin position="62"/>
        <end position="118"/>
    </location>
</feature>
<dbReference type="PROSITE" id="PS50001">
    <property type="entry name" value="SH2"/>
    <property type="match status" value="1"/>
</dbReference>
<dbReference type="Pfam" id="PF00018">
    <property type="entry name" value="SH3_1"/>
    <property type="match status" value="1"/>
</dbReference>
<reference evidence="8 9" key="2">
    <citation type="submission" date="2019-01" db="EMBL/GenBank/DDBJ databases">
        <title>The decoding of complex shrimp genome reveals the adaptation for benthos swimmer, frequently molting mechanism and breeding impact on genome.</title>
        <authorList>
            <person name="Sun Y."/>
            <person name="Gao Y."/>
            <person name="Yu Y."/>
        </authorList>
    </citation>
    <scope>NUCLEOTIDE SEQUENCE [LARGE SCALE GENOMIC DNA]</scope>
    <source>
        <tissue evidence="8">Muscle</tissue>
    </source>
</reference>
<comment type="caution">
    <text evidence="8">The sequence shown here is derived from an EMBL/GenBank/DDBJ whole genome shotgun (WGS) entry which is preliminary data.</text>
</comment>
<dbReference type="PRINTS" id="PR00499">
    <property type="entry name" value="P67PHOX"/>
</dbReference>
<reference evidence="8 9" key="1">
    <citation type="submission" date="2018-04" db="EMBL/GenBank/DDBJ databases">
        <authorList>
            <person name="Zhang X."/>
            <person name="Yuan J."/>
            <person name="Li F."/>
            <person name="Xiang J."/>
        </authorList>
    </citation>
    <scope>NUCLEOTIDE SEQUENCE [LARGE SCALE GENOMIC DNA]</scope>
    <source>
        <tissue evidence="8">Muscle</tissue>
    </source>
</reference>
<dbReference type="OrthoDB" id="10255964at2759"/>
<dbReference type="Proteomes" id="UP000283509">
    <property type="component" value="Unassembled WGS sequence"/>
</dbReference>
<dbReference type="SMART" id="SM00252">
    <property type="entry name" value="SH2"/>
    <property type="match status" value="1"/>
</dbReference>
<dbReference type="PROSITE" id="PS50002">
    <property type="entry name" value="SH3"/>
    <property type="match status" value="1"/>
</dbReference>
<evidence type="ECO:0000256" key="2">
    <source>
        <dbReference type="ARBA" id="ARBA00022999"/>
    </source>
</evidence>
<dbReference type="InterPro" id="IPR000980">
    <property type="entry name" value="SH2"/>
</dbReference>
<dbReference type="SUPFAM" id="SSF50044">
    <property type="entry name" value="SH3-domain"/>
    <property type="match status" value="1"/>
</dbReference>
<keyword evidence="2 3" id="KW-0727">SH2 domain</keyword>
<dbReference type="InterPro" id="IPR043539">
    <property type="entry name" value="Grb2-like"/>
</dbReference>